<dbReference type="EMBL" id="JACEFO010002617">
    <property type="protein sequence ID" value="KAF8653979.1"/>
    <property type="molecule type" value="Genomic_DNA"/>
</dbReference>
<accession>A0A835A3Z5</accession>
<evidence type="ECO:0000313" key="2">
    <source>
        <dbReference type="EMBL" id="KAF8653979.1"/>
    </source>
</evidence>
<gene>
    <name evidence="2" type="ORF">HU200_062120</name>
</gene>
<proteinExistence type="predicted"/>
<feature type="compositionally biased region" description="Basic and acidic residues" evidence="1">
    <location>
        <begin position="7"/>
        <end position="20"/>
    </location>
</feature>
<dbReference type="AlphaFoldDB" id="A0A835A3Z5"/>
<protein>
    <submittedName>
        <fullName evidence="2">Uncharacterized protein</fullName>
    </submittedName>
</protein>
<reference evidence="2" key="1">
    <citation type="submission" date="2020-07" db="EMBL/GenBank/DDBJ databases">
        <title>Genome sequence and genetic diversity analysis of an under-domesticated orphan crop, white fonio (Digitaria exilis).</title>
        <authorList>
            <person name="Bennetzen J.L."/>
            <person name="Chen S."/>
            <person name="Ma X."/>
            <person name="Wang X."/>
            <person name="Yssel A.E.J."/>
            <person name="Chaluvadi S.R."/>
            <person name="Johnson M."/>
            <person name="Gangashetty P."/>
            <person name="Hamidou F."/>
            <person name="Sanogo M.D."/>
            <person name="Zwaenepoel A."/>
            <person name="Wallace J."/>
            <person name="Van De Peer Y."/>
            <person name="Van Deynze A."/>
        </authorList>
    </citation>
    <scope>NUCLEOTIDE SEQUENCE</scope>
    <source>
        <tissue evidence="2">Leaves</tissue>
    </source>
</reference>
<evidence type="ECO:0000256" key="1">
    <source>
        <dbReference type="SAM" id="MobiDB-lite"/>
    </source>
</evidence>
<sequence>MGLLAADVKEKESMNRRQQEESAGSSMEVMLVFRRDDDDGGGAKRFPGNETTATATTCAGVPFSVCVDLAPPPAISRLYLHWPGGPNPEAGRFCQIVAAHLLLRLTSLFKSNAFPRDLQCADDYFVYTPVGDDSPPSLARLPDWLSEEDRQLYLRRQQDRKIVENMWKSCRQYSSPEEDTPEVRRTEALKREKHEEGVGVVRQVLSVRPYIKGEQELYGEDADFAQARSSLLEPFLLAEFSRFR</sequence>
<name>A0A835A3Z5_9POAL</name>
<keyword evidence="3" id="KW-1185">Reference proteome</keyword>
<organism evidence="2 3">
    <name type="scientific">Digitaria exilis</name>
    <dbReference type="NCBI Taxonomy" id="1010633"/>
    <lineage>
        <taxon>Eukaryota</taxon>
        <taxon>Viridiplantae</taxon>
        <taxon>Streptophyta</taxon>
        <taxon>Embryophyta</taxon>
        <taxon>Tracheophyta</taxon>
        <taxon>Spermatophyta</taxon>
        <taxon>Magnoliopsida</taxon>
        <taxon>Liliopsida</taxon>
        <taxon>Poales</taxon>
        <taxon>Poaceae</taxon>
        <taxon>PACMAD clade</taxon>
        <taxon>Panicoideae</taxon>
        <taxon>Panicodae</taxon>
        <taxon>Paniceae</taxon>
        <taxon>Anthephorinae</taxon>
        <taxon>Digitaria</taxon>
    </lineage>
</organism>
<feature type="region of interest" description="Disordered" evidence="1">
    <location>
        <begin position="1"/>
        <end position="26"/>
    </location>
</feature>
<dbReference type="Proteomes" id="UP000636709">
    <property type="component" value="Unassembled WGS sequence"/>
</dbReference>
<evidence type="ECO:0000313" key="3">
    <source>
        <dbReference type="Proteomes" id="UP000636709"/>
    </source>
</evidence>
<dbReference type="PANTHER" id="PTHR33074">
    <property type="entry name" value="EXPRESSED PROTEIN-RELATED"/>
    <property type="match status" value="1"/>
</dbReference>
<comment type="caution">
    <text evidence="2">The sequence shown here is derived from an EMBL/GenBank/DDBJ whole genome shotgun (WGS) entry which is preliminary data.</text>
</comment>
<dbReference type="OrthoDB" id="594432at2759"/>